<dbReference type="PROSITE" id="PS50158">
    <property type="entry name" value="ZF_CCHC"/>
    <property type="match status" value="1"/>
</dbReference>
<dbReference type="GO" id="GO:0005694">
    <property type="term" value="C:chromosome"/>
    <property type="evidence" value="ECO:0007669"/>
    <property type="project" value="TreeGrafter"/>
</dbReference>
<evidence type="ECO:0000256" key="5">
    <source>
        <dbReference type="ARBA" id="ARBA00022806"/>
    </source>
</evidence>
<keyword evidence="8" id="KW-0413">Isomerase</keyword>
<dbReference type="NCBIfam" id="TIGR00614">
    <property type="entry name" value="recQ_fam"/>
    <property type="match status" value="1"/>
</dbReference>
<evidence type="ECO:0000256" key="4">
    <source>
        <dbReference type="ARBA" id="ARBA00022801"/>
    </source>
</evidence>
<dbReference type="InterPro" id="IPR027417">
    <property type="entry name" value="P-loop_NTPase"/>
</dbReference>
<accession>A0A8D8TIC3</accession>
<dbReference type="PANTHER" id="PTHR13710:SF108">
    <property type="entry name" value="ATP-DEPENDENT DNA HELICASE Q4"/>
    <property type="match status" value="1"/>
</dbReference>
<keyword evidence="4" id="KW-0378">Hydrolase</keyword>
<evidence type="ECO:0000256" key="11">
    <source>
        <dbReference type="ARBA" id="ARBA00034808"/>
    </source>
</evidence>
<dbReference type="PROSITE" id="PS51194">
    <property type="entry name" value="HELICASE_CTER"/>
    <property type="match status" value="1"/>
</dbReference>
<feature type="domain" description="Helicase ATP-binding" evidence="17">
    <location>
        <begin position="311"/>
        <end position="487"/>
    </location>
</feature>
<keyword evidence="7" id="KW-0238">DNA-binding</keyword>
<keyword evidence="13" id="KW-0479">Metal-binding</keyword>
<evidence type="ECO:0000313" key="19">
    <source>
        <dbReference type="EMBL" id="CAG6687074.1"/>
    </source>
</evidence>
<name>A0A8D8TIC3_9HEMI</name>
<dbReference type="EC" id="5.6.2.4" evidence="11"/>
<evidence type="ECO:0000256" key="15">
    <source>
        <dbReference type="SAM" id="SignalP"/>
    </source>
</evidence>
<keyword evidence="6" id="KW-0067">ATP-binding</keyword>
<dbReference type="GO" id="GO:0003677">
    <property type="term" value="F:DNA binding"/>
    <property type="evidence" value="ECO:0007669"/>
    <property type="project" value="UniProtKB-KW"/>
</dbReference>
<evidence type="ECO:0000259" key="16">
    <source>
        <dbReference type="PROSITE" id="PS50158"/>
    </source>
</evidence>
<feature type="region of interest" description="Disordered" evidence="14">
    <location>
        <begin position="98"/>
        <end position="125"/>
    </location>
</feature>
<dbReference type="SUPFAM" id="SSF52540">
    <property type="entry name" value="P-loop containing nucleoside triphosphate hydrolases"/>
    <property type="match status" value="1"/>
</dbReference>
<comment type="subcellular location">
    <subcellularLocation>
        <location evidence="1">Nucleus</location>
    </subcellularLocation>
</comment>
<evidence type="ECO:0000259" key="17">
    <source>
        <dbReference type="PROSITE" id="PS51192"/>
    </source>
</evidence>
<feature type="signal peptide" evidence="15">
    <location>
        <begin position="1"/>
        <end position="23"/>
    </location>
</feature>
<keyword evidence="3" id="KW-0547">Nucleotide-binding</keyword>
<evidence type="ECO:0000256" key="2">
    <source>
        <dbReference type="ARBA" id="ARBA00005446"/>
    </source>
</evidence>
<sequence length="979" mass="108081">MYLATMLPVCICFLSLLITSTTAASGLPLHLRRSNEKNSLSEDRVNVGAVVYHFINSGEENLTPNERSDLFYSKNDDGNSDSENDGVQVLGVSHEDEDLFGSKKDDGNTDSKNDGVQGLGVSHEDEDLFGSKKDLDVLLKELPQYGVQERMLIIGGGGGDGGKGGGGGGGGGGGDGGGSSIVTCFKCGDVGHFARYCMQSKDLLPMEDVEDMDEDNFLSLGEAEEAAKDVAMLAHRNKIESGWRPLDMNLPSEDILAQVVHEPQECKKFSTVDPLFSLEPDGSIPETPLSVLQALTQFGHREFRHGQETAIMRVLSGQSTLVTLSTGSGKSLCYQLPAYLYAQRSLCITLVISPLVSLMEDQIDNIPKCLKAAALHTNMTPKSRDLVMDRLKRQDISLLIISPEAIVSNEKMYDSGFLQYLPPVAFACIDEVHCVSQWSHNFRPSYLVLCQVLKDKLGIRTLLGLTATCTQLISRSIVTSLGIQDPDNGIITNTPLPDNLVLSVSKDKEKDQALVKLISSPVFQDLESIIIYCTRREQCSNVASFIRTVLQHTVPVGSGGIGGRTKMSSICEAYHAGLTAARRKQVQDKFMSGKIRIVVATVAFGMGINKSDIRAVIHYNMPKNFESYVQEVGRAGRDGQPAYCHLFLDAKNEDINELRKHIYANTVDRLTIRKLLERVFTKCSCKGVCRKHEVAFSIKDTIQDLDLPEENILTLLCYLELHEKKWIQVLSPVYTHCKVVSYKGARVLKNVSKQCPPLAVAIAMELYRTKGDPNKLTNLQFCLMKLASTLGWDSGILKSQLKNAEWTKVNDKPQKTGILVEFSELGFRVKSPGNSSEEALDETLNTLHAISVSQEQSSLSKLYAVSNALNSVSYRDVAQRISEFSVERSETLKSKIRKYFQDENDVDATAPEVKLTKEDLLVSDIQSLVYSYRDTNFTGRSIARIFHGIPSPNFPAIVFGRNRYWRSHMDQDFGLAGGT</sequence>
<comment type="catalytic activity">
    <reaction evidence="10">
        <text>Couples ATP hydrolysis with the unwinding of duplex DNA by translocating in the 3'-5' direction.</text>
        <dbReference type="EC" id="5.6.2.4"/>
    </reaction>
</comment>
<dbReference type="Pfam" id="PF00098">
    <property type="entry name" value="zf-CCHC"/>
    <property type="match status" value="1"/>
</dbReference>
<protein>
    <recommendedName>
        <fullName evidence="11">DNA 3'-5' helicase</fullName>
        <ecNumber evidence="11">5.6.2.4</ecNumber>
    </recommendedName>
</protein>
<comment type="catalytic activity">
    <reaction evidence="12">
        <text>ATP + H2O = ADP + phosphate + H(+)</text>
        <dbReference type="Rhea" id="RHEA:13065"/>
        <dbReference type="ChEBI" id="CHEBI:15377"/>
        <dbReference type="ChEBI" id="CHEBI:15378"/>
        <dbReference type="ChEBI" id="CHEBI:30616"/>
        <dbReference type="ChEBI" id="CHEBI:43474"/>
        <dbReference type="ChEBI" id="CHEBI:456216"/>
    </reaction>
</comment>
<dbReference type="SMART" id="SM00343">
    <property type="entry name" value="ZnF_C2HC"/>
    <property type="match status" value="1"/>
</dbReference>
<feature type="domain" description="CCHC-type" evidence="16">
    <location>
        <begin position="184"/>
        <end position="197"/>
    </location>
</feature>
<evidence type="ECO:0000256" key="3">
    <source>
        <dbReference type="ARBA" id="ARBA00022741"/>
    </source>
</evidence>
<evidence type="ECO:0000256" key="9">
    <source>
        <dbReference type="ARBA" id="ARBA00023242"/>
    </source>
</evidence>
<dbReference type="GO" id="GO:0005524">
    <property type="term" value="F:ATP binding"/>
    <property type="evidence" value="ECO:0007669"/>
    <property type="project" value="UniProtKB-KW"/>
</dbReference>
<dbReference type="AlphaFoldDB" id="A0A8D8TIC3"/>
<dbReference type="GO" id="GO:0005737">
    <property type="term" value="C:cytoplasm"/>
    <property type="evidence" value="ECO:0007669"/>
    <property type="project" value="TreeGrafter"/>
</dbReference>
<dbReference type="GO" id="GO:0043138">
    <property type="term" value="F:3'-5' DNA helicase activity"/>
    <property type="evidence" value="ECO:0007669"/>
    <property type="project" value="UniProtKB-EC"/>
</dbReference>
<dbReference type="FunFam" id="3.40.50.300:FF:000772">
    <property type="entry name" value="ATP-dependent DNA helicase Q4"/>
    <property type="match status" value="1"/>
</dbReference>
<evidence type="ECO:0000256" key="10">
    <source>
        <dbReference type="ARBA" id="ARBA00034617"/>
    </source>
</evidence>
<evidence type="ECO:0000256" key="14">
    <source>
        <dbReference type="SAM" id="MobiDB-lite"/>
    </source>
</evidence>
<evidence type="ECO:0000256" key="13">
    <source>
        <dbReference type="PROSITE-ProRule" id="PRU00047"/>
    </source>
</evidence>
<organism evidence="19">
    <name type="scientific">Cacopsylla melanoneura</name>
    <dbReference type="NCBI Taxonomy" id="428564"/>
    <lineage>
        <taxon>Eukaryota</taxon>
        <taxon>Metazoa</taxon>
        <taxon>Ecdysozoa</taxon>
        <taxon>Arthropoda</taxon>
        <taxon>Hexapoda</taxon>
        <taxon>Insecta</taxon>
        <taxon>Pterygota</taxon>
        <taxon>Neoptera</taxon>
        <taxon>Paraneoptera</taxon>
        <taxon>Hemiptera</taxon>
        <taxon>Sternorrhyncha</taxon>
        <taxon>Psylloidea</taxon>
        <taxon>Psyllidae</taxon>
        <taxon>Psyllinae</taxon>
        <taxon>Cacopsylla</taxon>
    </lineage>
</organism>
<feature type="region of interest" description="Disordered" evidence="14">
    <location>
        <begin position="67"/>
        <end position="86"/>
    </location>
</feature>
<evidence type="ECO:0000259" key="18">
    <source>
        <dbReference type="PROSITE" id="PS51194"/>
    </source>
</evidence>
<dbReference type="CDD" id="cd18794">
    <property type="entry name" value="SF2_C_RecQ"/>
    <property type="match status" value="1"/>
</dbReference>
<feature type="domain" description="Helicase C-terminal" evidence="18">
    <location>
        <begin position="509"/>
        <end position="684"/>
    </location>
</feature>
<dbReference type="PANTHER" id="PTHR13710">
    <property type="entry name" value="DNA HELICASE RECQ FAMILY MEMBER"/>
    <property type="match status" value="1"/>
</dbReference>
<dbReference type="GO" id="GO:0016787">
    <property type="term" value="F:hydrolase activity"/>
    <property type="evidence" value="ECO:0007669"/>
    <property type="project" value="UniProtKB-KW"/>
</dbReference>
<dbReference type="InterPro" id="IPR011545">
    <property type="entry name" value="DEAD/DEAH_box_helicase_dom"/>
</dbReference>
<dbReference type="CDD" id="cd18018">
    <property type="entry name" value="DEXHc_RecQ4-like"/>
    <property type="match status" value="1"/>
</dbReference>
<dbReference type="InterPro" id="IPR001650">
    <property type="entry name" value="Helicase_C-like"/>
</dbReference>
<evidence type="ECO:0000256" key="6">
    <source>
        <dbReference type="ARBA" id="ARBA00022840"/>
    </source>
</evidence>
<keyword evidence="15" id="KW-0732">Signal</keyword>
<dbReference type="GO" id="GO:0000724">
    <property type="term" value="P:double-strand break repair via homologous recombination"/>
    <property type="evidence" value="ECO:0007669"/>
    <property type="project" value="TreeGrafter"/>
</dbReference>
<feature type="chain" id="PRO_5034192164" description="DNA 3'-5' helicase" evidence="15">
    <location>
        <begin position="24"/>
        <end position="979"/>
    </location>
</feature>
<evidence type="ECO:0000256" key="8">
    <source>
        <dbReference type="ARBA" id="ARBA00023235"/>
    </source>
</evidence>
<dbReference type="SMART" id="SM00487">
    <property type="entry name" value="DEXDc"/>
    <property type="match status" value="1"/>
</dbReference>
<evidence type="ECO:0000256" key="1">
    <source>
        <dbReference type="ARBA" id="ARBA00004123"/>
    </source>
</evidence>
<dbReference type="GO" id="GO:0009378">
    <property type="term" value="F:four-way junction helicase activity"/>
    <property type="evidence" value="ECO:0007669"/>
    <property type="project" value="TreeGrafter"/>
</dbReference>
<dbReference type="Gene3D" id="3.40.50.300">
    <property type="entry name" value="P-loop containing nucleotide triphosphate hydrolases"/>
    <property type="match status" value="2"/>
</dbReference>
<dbReference type="InterPro" id="IPR004589">
    <property type="entry name" value="DNA_helicase_ATP-dep_RecQ"/>
</dbReference>
<feature type="compositionally biased region" description="Basic and acidic residues" evidence="14">
    <location>
        <begin position="67"/>
        <end position="77"/>
    </location>
</feature>
<dbReference type="InterPro" id="IPR014001">
    <property type="entry name" value="Helicase_ATP-bd"/>
</dbReference>
<keyword evidence="13" id="KW-0863">Zinc-finger</keyword>
<evidence type="ECO:0000256" key="7">
    <source>
        <dbReference type="ARBA" id="ARBA00023125"/>
    </source>
</evidence>
<reference evidence="19" key="1">
    <citation type="submission" date="2021-05" db="EMBL/GenBank/DDBJ databases">
        <authorList>
            <person name="Alioto T."/>
            <person name="Alioto T."/>
            <person name="Gomez Garrido J."/>
        </authorList>
    </citation>
    <scope>NUCLEOTIDE SEQUENCE</scope>
</reference>
<keyword evidence="9" id="KW-0539">Nucleus</keyword>
<keyword evidence="13" id="KW-0862">Zinc</keyword>
<dbReference type="InterPro" id="IPR036875">
    <property type="entry name" value="Znf_CCHC_sf"/>
</dbReference>
<dbReference type="SMART" id="SM00490">
    <property type="entry name" value="HELICc"/>
    <property type="match status" value="1"/>
</dbReference>
<evidence type="ECO:0000256" key="12">
    <source>
        <dbReference type="ARBA" id="ARBA00049360"/>
    </source>
</evidence>
<dbReference type="GO" id="GO:0005634">
    <property type="term" value="C:nucleus"/>
    <property type="evidence" value="ECO:0007669"/>
    <property type="project" value="UniProtKB-SubCell"/>
</dbReference>
<dbReference type="Pfam" id="PF00271">
    <property type="entry name" value="Helicase_C"/>
    <property type="match status" value="1"/>
</dbReference>
<feature type="compositionally biased region" description="Basic and acidic residues" evidence="14">
    <location>
        <begin position="100"/>
        <end position="113"/>
    </location>
</feature>
<dbReference type="PROSITE" id="PS51192">
    <property type="entry name" value="HELICASE_ATP_BIND_1"/>
    <property type="match status" value="1"/>
</dbReference>
<dbReference type="EMBL" id="HBUF01279700">
    <property type="protein sequence ID" value="CAG6687074.1"/>
    <property type="molecule type" value="Transcribed_RNA"/>
</dbReference>
<dbReference type="SUPFAM" id="SSF57756">
    <property type="entry name" value="Retrovirus zinc finger-like domains"/>
    <property type="match status" value="1"/>
</dbReference>
<keyword evidence="5 19" id="KW-0347">Helicase</keyword>
<comment type="similarity">
    <text evidence="2">Belongs to the helicase family. RecQ subfamily.</text>
</comment>
<dbReference type="GO" id="GO:0008270">
    <property type="term" value="F:zinc ion binding"/>
    <property type="evidence" value="ECO:0007669"/>
    <property type="project" value="UniProtKB-KW"/>
</dbReference>
<proteinExistence type="inferred from homology"/>
<dbReference type="InterPro" id="IPR001878">
    <property type="entry name" value="Znf_CCHC"/>
</dbReference>
<dbReference type="Pfam" id="PF00270">
    <property type="entry name" value="DEAD"/>
    <property type="match status" value="1"/>
</dbReference>